<dbReference type="GO" id="GO:0009378">
    <property type="term" value="F:four-way junction helicase activity"/>
    <property type="evidence" value="ECO:0007669"/>
    <property type="project" value="InterPro"/>
</dbReference>
<dbReference type="GO" id="GO:0006281">
    <property type="term" value="P:DNA repair"/>
    <property type="evidence" value="ECO:0007669"/>
    <property type="project" value="UniProtKB-UniRule"/>
</dbReference>
<dbReference type="InterPro" id="IPR008823">
    <property type="entry name" value="RuvB_wg_C"/>
</dbReference>
<dbReference type="GO" id="GO:0016787">
    <property type="term" value="F:hydrolase activity"/>
    <property type="evidence" value="ECO:0007669"/>
    <property type="project" value="UniProtKB-KW"/>
</dbReference>
<sequence length="347" mass="38495">MQYITTEKLKVSTENLKSLRPSSFEEYIGQEKIIRQLKVAVSAAKMRQEAGVEGDGLKHILVDGQPGLGKTSLAFVIANEFGSKVHVMQANSLEKLGDLAAVLVTLGENDILFIDEIHALRPQIEEMLYSAMEDFRFDIIADAGDGSGRPINMELPFFTLVGATTILGRISEPAQQRFQNKFTLDPYSIDELCAIIKLNEVKLGVKVSDEAAEFIANASRGTPRICNALLTKCRDYAQVDGSKILDLKHCEEAFKDASINDDGQSKNDAVYLMKLYQHIHINGNKYAGLKVLTEITNIPERTIESTIEPFLMRNNLISKTPRGRVLTDEGTLKAKNYLADKPDTITN</sequence>
<dbReference type="InterPro" id="IPR003593">
    <property type="entry name" value="AAA+_ATPase"/>
</dbReference>
<dbReference type="Pfam" id="PF05491">
    <property type="entry name" value="WHD_RuvB"/>
    <property type="match status" value="1"/>
</dbReference>
<feature type="binding site" evidence="9">
    <location>
        <position position="19"/>
    </location>
    <ligand>
        <name>ATP</name>
        <dbReference type="ChEBI" id="CHEBI:30616"/>
    </ligand>
</feature>
<evidence type="ECO:0000256" key="9">
    <source>
        <dbReference type="HAMAP-Rule" id="MF_00016"/>
    </source>
</evidence>
<feature type="binding site" evidence="9">
    <location>
        <position position="71"/>
    </location>
    <ligand>
        <name>ATP</name>
        <dbReference type="ChEBI" id="CHEBI:30616"/>
    </ligand>
</feature>
<keyword evidence="1 9" id="KW-0963">Cytoplasm</keyword>
<dbReference type="SUPFAM" id="SSF46785">
    <property type="entry name" value="Winged helix' DNA-binding domain"/>
    <property type="match status" value="1"/>
</dbReference>
<dbReference type="GO" id="GO:0005524">
    <property type="term" value="F:ATP binding"/>
    <property type="evidence" value="ECO:0007669"/>
    <property type="project" value="UniProtKB-UniRule"/>
</dbReference>
<dbReference type="HAMAP" id="MF_00016">
    <property type="entry name" value="DNA_HJ_migration_RuvB"/>
    <property type="match status" value="1"/>
</dbReference>
<reference evidence="11" key="2">
    <citation type="submission" date="2019-01" db="EMBL/GenBank/DDBJ databases">
        <authorList>
            <consortium name="NCBI Pathogen Detection Project"/>
        </authorList>
    </citation>
    <scope>NUCLEOTIDE SEQUENCE</scope>
    <source>
        <strain evidence="11">BCW_3452</strain>
    </source>
</reference>
<comment type="subcellular location">
    <subcellularLocation>
        <location evidence="9">Cytoplasm</location>
    </subcellularLocation>
</comment>
<dbReference type="EMBL" id="DACRBY010000032">
    <property type="protein sequence ID" value="HAS8542172.1"/>
    <property type="molecule type" value="Genomic_DNA"/>
</dbReference>
<keyword evidence="6 9" id="KW-0238">DNA-binding</keyword>
<dbReference type="GO" id="GO:0048476">
    <property type="term" value="C:Holliday junction resolvase complex"/>
    <property type="evidence" value="ECO:0007669"/>
    <property type="project" value="UniProtKB-UniRule"/>
</dbReference>
<dbReference type="EC" id="3.6.4.-" evidence="9"/>
<evidence type="ECO:0000256" key="3">
    <source>
        <dbReference type="ARBA" id="ARBA00022763"/>
    </source>
</evidence>
<dbReference type="Proteomes" id="UP000863257">
    <property type="component" value="Unassembled WGS sequence"/>
</dbReference>
<dbReference type="InterPro" id="IPR036390">
    <property type="entry name" value="WH_DNA-bd_sf"/>
</dbReference>
<accession>A0A8H9N3H7</accession>
<dbReference type="Pfam" id="PF05496">
    <property type="entry name" value="RuvB_N"/>
    <property type="match status" value="1"/>
</dbReference>
<evidence type="ECO:0000256" key="5">
    <source>
        <dbReference type="ARBA" id="ARBA00022840"/>
    </source>
</evidence>
<feature type="region of interest" description="Small ATPAse domain (RuvB-S)" evidence="9">
    <location>
        <begin position="188"/>
        <end position="258"/>
    </location>
</feature>
<evidence type="ECO:0000256" key="1">
    <source>
        <dbReference type="ARBA" id="ARBA00022490"/>
    </source>
</evidence>
<feature type="binding site" evidence="9">
    <location>
        <position position="71"/>
    </location>
    <ligand>
        <name>Mg(2+)</name>
        <dbReference type="ChEBI" id="CHEBI:18420"/>
    </ligand>
</feature>
<keyword evidence="11" id="KW-0347">Helicase</keyword>
<proteinExistence type="inferred from homology"/>
<dbReference type="Gene3D" id="1.10.10.10">
    <property type="entry name" value="Winged helix-like DNA-binding domain superfamily/Winged helix DNA-binding domain"/>
    <property type="match status" value="1"/>
</dbReference>
<comment type="caution">
    <text evidence="9">Lacks conserved residue(s) required for the propagation of feature annotation.</text>
</comment>
<keyword evidence="8 9" id="KW-0234">DNA repair</keyword>
<evidence type="ECO:0000256" key="7">
    <source>
        <dbReference type="ARBA" id="ARBA00023172"/>
    </source>
</evidence>
<evidence type="ECO:0000256" key="8">
    <source>
        <dbReference type="ARBA" id="ARBA00023204"/>
    </source>
</evidence>
<keyword evidence="2 9" id="KW-0547">Nucleotide-binding</keyword>
<feature type="binding site" evidence="9">
    <location>
        <position position="324"/>
    </location>
    <ligand>
        <name>DNA</name>
        <dbReference type="ChEBI" id="CHEBI:16991"/>
    </ligand>
</feature>
<reference evidence="11" key="1">
    <citation type="journal article" date="2018" name="Genome Biol.">
        <title>SKESA: strategic k-mer extension for scrupulous assemblies.</title>
        <authorList>
            <person name="Souvorov A."/>
            <person name="Agarwala R."/>
            <person name="Lipman D.J."/>
        </authorList>
    </citation>
    <scope>NUCLEOTIDE SEQUENCE</scope>
    <source>
        <strain evidence="11">BCW_3452</strain>
    </source>
</reference>
<feature type="binding site" evidence="9">
    <location>
        <position position="177"/>
    </location>
    <ligand>
        <name>ATP</name>
        <dbReference type="ChEBI" id="CHEBI:30616"/>
    </ligand>
</feature>
<dbReference type="SUPFAM" id="SSF52540">
    <property type="entry name" value="P-loop containing nucleoside triphosphate hydrolases"/>
    <property type="match status" value="1"/>
</dbReference>
<dbReference type="NCBIfam" id="TIGR00635">
    <property type="entry name" value="ruvB"/>
    <property type="match status" value="1"/>
</dbReference>
<dbReference type="Gene3D" id="1.10.8.60">
    <property type="match status" value="1"/>
</dbReference>
<comment type="catalytic activity">
    <reaction evidence="9">
        <text>ATP + H2O = ADP + phosphate + H(+)</text>
        <dbReference type="Rhea" id="RHEA:13065"/>
        <dbReference type="ChEBI" id="CHEBI:15377"/>
        <dbReference type="ChEBI" id="CHEBI:15378"/>
        <dbReference type="ChEBI" id="CHEBI:30616"/>
        <dbReference type="ChEBI" id="CHEBI:43474"/>
        <dbReference type="ChEBI" id="CHEBI:456216"/>
    </reaction>
</comment>
<name>A0A8H9N3H7_VIBVL</name>
<dbReference type="InterPro" id="IPR008824">
    <property type="entry name" value="RuvB-like_N"/>
</dbReference>
<dbReference type="SMART" id="SM00382">
    <property type="entry name" value="AAA"/>
    <property type="match status" value="1"/>
</dbReference>
<dbReference type="Pfam" id="PF17864">
    <property type="entry name" value="AAA_lid_4"/>
    <property type="match status" value="1"/>
</dbReference>
<keyword evidence="3 9" id="KW-0227">DNA damage</keyword>
<dbReference type="InterPro" id="IPR027417">
    <property type="entry name" value="P-loop_NTPase"/>
</dbReference>
<keyword evidence="4 9" id="KW-0378">Hydrolase</keyword>
<evidence type="ECO:0000256" key="4">
    <source>
        <dbReference type="ARBA" id="ARBA00022801"/>
    </source>
</evidence>
<dbReference type="NCBIfam" id="NF000868">
    <property type="entry name" value="PRK00080.1"/>
    <property type="match status" value="1"/>
</dbReference>
<comment type="caution">
    <text evidence="11">The sequence shown here is derived from an EMBL/GenBank/DDBJ whole genome shotgun (WGS) entry which is preliminary data.</text>
</comment>
<dbReference type="AlphaFoldDB" id="A0A8H9N3H7"/>
<dbReference type="GO" id="GO:0005737">
    <property type="term" value="C:cytoplasm"/>
    <property type="evidence" value="ECO:0007669"/>
    <property type="project" value="UniProtKB-SubCell"/>
</dbReference>
<comment type="similarity">
    <text evidence="9">Belongs to the RuvB family.</text>
</comment>
<feature type="binding site" evidence="9">
    <location>
        <position position="187"/>
    </location>
    <ligand>
        <name>ATP</name>
        <dbReference type="ChEBI" id="CHEBI:30616"/>
    </ligand>
</feature>
<evidence type="ECO:0000256" key="2">
    <source>
        <dbReference type="ARBA" id="ARBA00022741"/>
    </source>
</evidence>
<feature type="binding site" evidence="9">
    <location>
        <position position="20"/>
    </location>
    <ligand>
        <name>ATP</name>
        <dbReference type="ChEBI" id="CHEBI:30616"/>
    </ligand>
</feature>
<dbReference type="CDD" id="cd00009">
    <property type="entry name" value="AAA"/>
    <property type="match status" value="1"/>
</dbReference>
<feature type="binding site" evidence="9">
    <location>
        <begin position="133"/>
        <end position="135"/>
    </location>
    <ligand>
        <name>ATP</name>
        <dbReference type="ChEBI" id="CHEBI:30616"/>
    </ligand>
</feature>
<evidence type="ECO:0000313" key="11">
    <source>
        <dbReference type="EMBL" id="HAS8542172.1"/>
    </source>
</evidence>
<feature type="binding site" evidence="9">
    <location>
        <position position="70"/>
    </location>
    <ligand>
        <name>ATP</name>
        <dbReference type="ChEBI" id="CHEBI:30616"/>
    </ligand>
</feature>
<dbReference type="Gene3D" id="3.40.50.300">
    <property type="entry name" value="P-loop containing nucleotide triphosphate hydrolases"/>
    <property type="match status" value="1"/>
</dbReference>
<feature type="domain" description="AAA+ ATPase" evidence="10">
    <location>
        <begin position="56"/>
        <end position="188"/>
    </location>
</feature>
<dbReference type="InterPro" id="IPR041445">
    <property type="entry name" value="AAA_lid_4"/>
</dbReference>
<comment type="subunit">
    <text evidence="9">Homohexamer. Forms an RuvA(8)-RuvB(12)-Holliday junction (HJ) complex. HJ DNA is sandwiched between 2 RuvA tetramers; dsDNA enters through RuvA and exits via RuvB. An RuvB hexamer assembles on each DNA strand where it exits the tetramer. Each RuvB hexamer is contacted by two RuvA subunits (via domain III) on 2 adjacent RuvB subunits; this complex drives branch migration. In the full resolvosome a probable DNA-RuvA(4)-RuvB(12)-RuvC(2) complex forms which resolves the HJ.</text>
</comment>
<dbReference type="PANTHER" id="PTHR42848">
    <property type="match status" value="1"/>
</dbReference>
<organism evidence="11">
    <name type="scientific">Vibrio vulnificus</name>
    <dbReference type="NCBI Taxonomy" id="672"/>
    <lineage>
        <taxon>Bacteria</taxon>
        <taxon>Pseudomonadati</taxon>
        <taxon>Pseudomonadota</taxon>
        <taxon>Gammaproteobacteria</taxon>
        <taxon>Vibrionales</taxon>
        <taxon>Vibrionaceae</taxon>
        <taxon>Vibrio</taxon>
    </lineage>
</organism>
<keyword evidence="5 9" id="KW-0067">ATP-binding</keyword>
<dbReference type="InterPro" id="IPR036388">
    <property type="entry name" value="WH-like_DNA-bd_sf"/>
</dbReference>
<evidence type="ECO:0000259" key="10">
    <source>
        <dbReference type="SMART" id="SM00382"/>
    </source>
</evidence>
<dbReference type="PANTHER" id="PTHR42848:SF1">
    <property type="entry name" value="HOLLIDAY JUNCTION BRANCH MIGRATION COMPLEX SUBUNIT RUVB"/>
    <property type="match status" value="1"/>
</dbReference>
<feature type="binding site" evidence="9">
    <location>
        <position position="224"/>
    </location>
    <ligand>
        <name>ATP</name>
        <dbReference type="ChEBI" id="CHEBI:30616"/>
    </ligand>
</feature>
<feature type="binding site" evidence="9">
    <location>
        <position position="72"/>
    </location>
    <ligand>
        <name>ATP</name>
        <dbReference type="ChEBI" id="CHEBI:30616"/>
    </ligand>
</feature>
<keyword evidence="7 9" id="KW-0233">DNA recombination</keyword>
<feature type="binding site" evidence="9">
    <location>
        <position position="67"/>
    </location>
    <ligand>
        <name>ATP</name>
        <dbReference type="ChEBI" id="CHEBI:30616"/>
    </ligand>
</feature>
<feature type="region of interest" description="Head domain (RuvB-H)" evidence="9">
    <location>
        <begin position="261"/>
        <end position="347"/>
    </location>
</feature>
<comment type="function">
    <text evidence="9">The RuvA-RuvB-RuvC complex processes Holliday junction (HJ) DNA during genetic recombination and DNA repair, while the RuvA-RuvB complex plays an important role in the rescue of blocked DNA replication forks via replication fork reversal (RFR). RuvA specifically binds to HJ cruciform DNA, conferring on it an open structure. The RuvB hexamer acts as an ATP-dependent pump, pulling dsDNA into and through the RuvAB complex. RuvB forms 2 homohexamers on either side of HJ DNA bound by 1 or 2 RuvA tetramers; 4 subunits per hexamer contact DNA at a time. Coordinated motions by a converter formed by DNA-disengaged RuvB subunits stimulates ATP hydrolysis and nucleotide exchange. Immobilization of the converter enables RuvB to convert the ATP-contained energy into a lever motion, pulling 2 nucleotides of DNA out of the RuvA tetramer per ATP hydrolyzed, thus driving DNA branch migration. The RuvB motors rotate together with the DNA substrate, which together with the progressing nucleotide cycle form the mechanistic basis for DNA recombination by continuous HJ branch migration. Branch migration allows RuvC to scan DNA until it finds its consensus sequence, where it cleaves and resolves cruciform DNA.</text>
</comment>
<dbReference type="GO" id="GO:0006310">
    <property type="term" value="P:DNA recombination"/>
    <property type="evidence" value="ECO:0007669"/>
    <property type="project" value="UniProtKB-UniRule"/>
</dbReference>
<dbReference type="GO" id="GO:0000400">
    <property type="term" value="F:four-way junction DNA binding"/>
    <property type="evidence" value="ECO:0007669"/>
    <property type="project" value="UniProtKB-UniRule"/>
</dbReference>
<dbReference type="InterPro" id="IPR004605">
    <property type="entry name" value="DNA_helicase_Holl-junc_RuvB"/>
</dbReference>
<feature type="binding site" evidence="9">
    <location>
        <position position="319"/>
    </location>
    <ligand>
        <name>DNA</name>
        <dbReference type="ChEBI" id="CHEBI:16991"/>
    </ligand>
</feature>
<gene>
    <name evidence="9 11" type="primary">ruvB</name>
    <name evidence="11" type="ORF">I7730_20495</name>
</gene>
<evidence type="ECO:0000256" key="6">
    <source>
        <dbReference type="ARBA" id="ARBA00023125"/>
    </source>
</evidence>
<comment type="domain">
    <text evidence="9">Has 3 domains, the large (RuvB-L) and small ATPase (RuvB-S) domains and the C-terminal head (RuvB-H) domain. The head domain binds DNA, while the ATPase domains jointly bind ATP, ADP or are empty depending on the state of the subunit in the translocation cycle. During a single DNA translocation step the structure of each domain remains the same, but their relative positions change.</text>
</comment>
<protein>
    <recommendedName>
        <fullName evidence="9">Holliday junction branch migration complex subunit RuvB</fullName>
        <ecNumber evidence="9">3.6.4.-</ecNumber>
    </recommendedName>
</protein>